<accession>A0A1H5UF36</accession>
<proteinExistence type="predicted"/>
<dbReference type="AlphaFoldDB" id="A0A1H5UF36"/>
<sequence>MLNLELWEALLLVKTDWKRVSRNETMGCITTNLGFHYDKPRTFSDKTTCFILVQIVSKGIADSIFGYKTTCFVPEDDVLTKEENCLFP</sequence>
<evidence type="ECO:0000313" key="1">
    <source>
        <dbReference type="EMBL" id="SEF73640.1"/>
    </source>
</evidence>
<name>A0A1H5UF36_XYLRU</name>
<dbReference type="EMBL" id="FNUV01000003">
    <property type="protein sequence ID" value="SEF73640.1"/>
    <property type="molecule type" value="Genomic_DNA"/>
</dbReference>
<evidence type="ECO:0000313" key="2">
    <source>
        <dbReference type="Proteomes" id="UP000236735"/>
    </source>
</evidence>
<reference evidence="1 2" key="1">
    <citation type="submission" date="2016-10" db="EMBL/GenBank/DDBJ databases">
        <authorList>
            <person name="de Groot N.N."/>
        </authorList>
    </citation>
    <scope>NUCLEOTIDE SEQUENCE [LARGE SCALE GENOMIC DNA]</scope>
    <source>
        <strain evidence="1 2">AR32</strain>
    </source>
</reference>
<gene>
    <name evidence="1" type="ORF">SAMN05216354_1428</name>
</gene>
<protein>
    <submittedName>
        <fullName evidence="1">Uncharacterized protein</fullName>
    </submittedName>
</protein>
<dbReference type="Proteomes" id="UP000236735">
    <property type="component" value="Unassembled WGS sequence"/>
</dbReference>
<organism evidence="1 2">
    <name type="scientific">Xylanibacter ruminicola</name>
    <name type="common">Prevotella ruminicola</name>
    <dbReference type="NCBI Taxonomy" id="839"/>
    <lineage>
        <taxon>Bacteria</taxon>
        <taxon>Pseudomonadati</taxon>
        <taxon>Bacteroidota</taxon>
        <taxon>Bacteroidia</taxon>
        <taxon>Bacteroidales</taxon>
        <taxon>Prevotellaceae</taxon>
        <taxon>Xylanibacter</taxon>
    </lineage>
</organism>